<evidence type="ECO:0000313" key="5">
    <source>
        <dbReference type="Proteomes" id="UP000262712"/>
    </source>
</evidence>
<dbReference type="AlphaFoldDB" id="A0A2G1DL33"/>
<proteinExistence type="predicted"/>
<organism evidence="3 4">
    <name type="scientific">Malaciobacter molluscorum LMG 25693</name>
    <dbReference type="NCBI Taxonomy" id="870501"/>
    <lineage>
        <taxon>Bacteria</taxon>
        <taxon>Pseudomonadati</taxon>
        <taxon>Campylobacterota</taxon>
        <taxon>Epsilonproteobacteria</taxon>
        <taxon>Campylobacterales</taxon>
        <taxon>Arcobacteraceae</taxon>
        <taxon>Malaciobacter</taxon>
    </lineage>
</organism>
<gene>
    <name evidence="2" type="ORF">AMOL_1805</name>
    <name evidence="3" type="ORF">CPU12_02760</name>
</gene>
<dbReference type="GO" id="GO:0003700">
    <property type="term" value="F:DNA-binding transcription factor activity"/>
    <property type="evidence" value="ECO:0007669"/>
    <property type="project" value="InterPro"/>
</dbReference>
<dbReference type="Proteomes" id="UP000262712">
    <property type="component" value="Chromosome"/>
</dbReference>
<dbReference type="KEGG" id="amol:AMOL_1805"/>
<evidence type="ECO:0000313" key="2">
    <source>
        <dbReference type="EMBL" id="AXX92769.1"/>
    </source>
</evidence>
<dbReference type="InterPro" id="IPR046532">
    <property type="entry name" value="DUF6597"/>
</dbReference>
<dbReference type="EMBL" id="CP032098">
    <property type="protein sequence ID" value="AXX92769.1"/>
    <property type="molecule type" value="Genomic_DNA"/>
</dbReference>
<evidence type="ECO:0000259" key="1">
    <source>
        <dbReference type="PROSITE" id="PS01124"/>
    </source>
</evidence>
<dbReference type="RefSeq" id="WP_099341541.1">
    <property type="nucleotide sequence ID" value="NZ_CP032098.1"/>
</dbReference>
<keyword evidence="4" id="KW-1185">Reference proteome</keyword>
<reference evidence="2 5" key="2">
    <citation type="submission" date="2018-08" db="EMBL/GenBank/DDBJ databases">
        <title>Complete genome of the Arcobacter molluscorum type strain LMG 25693.</title>
        <authorList>
            <person name="Miller W.G."/>
            <person name="Yee E."/>
            <person name="Bono J.L."/>
        </authorList>
    </citation>
    <scope>NUCLEOTIDE SEQUENCE [LARGE SCALE GENOMIC DNA]</scope>
    <source>
        <strain evidence="2 5">CECT 7696</strain>
    </source>
</reference>
<dbReference type="Gene3D" id="1.10.10.60">
    <property type="entry name" value="Homeodomain-like"/>
    <property type="match status" value="1"/>
</dbReference>
<dbReference type="Pfam" id="PF20240">
    <property type="entry name" value="DUF6597"/>
    <property type="match status" value="1"/>
</dbReference>
<dbReference type="GO" id="GO:0043565">
    <property type="term" value="F:sequence-specific DNA binding"/>
    <property type="evidence" value="ECO:0007669"/>
    <property type="project" value="InterPro"/>
</dbReference>
<dbReference type="InterPro" id="IPR018060">
    <property type="entry name" value="HTH_AraC"/>
</dbReference>
<evidence type="ECO:0000313" key="4">
    <source>
        <dbReference type="Proteomes" id="UP000221222"/>
    </source>
</evidence>
<dbReference type="Proteomes" id="UP000221222">
    <property type="component" value="Unassembled WGS sequence"/>
</dbReference>
<dbReference type="PROSITE" id="PS01124">
    <property type="entry name" value="HTH_ARAC_FAMILY_2"/>
    <property type="match status" value="1"/>
</dbReference>
<accession>A0A2G1DL33</accession>
<reference evidence="3 4" key="1">
    <citation type="submission" date="2017-09" db="EMBL/GenBank/DDBJ databases">
        <title>Arcobacter canalis sp. nov., a new species isolated from a water canal contaminated with urban sewage.</title>
        <authorList>
            <person name="Perez-Cataluna A."/>
            <person name="Salas-Masso N."/>
            <person name="Figueras M.J."/>
        </authorList>
    </citation>
    <scope>NUCLEOTIDE SEQUENCE [LARGE SCALE GENOMIC DNA]</scope>
    <source>
        <strain evidence="3 4">F98-3</strain>
    </source>
</reference>
<feature type="domain" description="HTH araC/xylS-type" evidence="1">
    <location>
        <begin position="152"/>
        <end position="254"/>
    </location>
</feature>
<sequence>MIRFQSFKPKSTLKEYIKCYWIIDGKNNIKEYKKTILPHVEVCISFLFLENKSKRVKEKEFTSAIYITPAKIKNYELKINGRFYFIDVSLHPGVFYEIFKISLSKLEKRSYNINELNIKFDEKVIDKININKDEEDKIIDILDDFFSKLCSKIIDEKIVDDIKKLTLSSNLNKFYNEINLSNRQIQRETKKITGLTPRTIQRISRFYKILNNLKTFDDINYSTLAQKLDFYDQSHLIKEFKYFSGENIKNFLITSKNYLQFESEEYCHQILKKD</sequence>
<dbReference type="EMBL" id="NXFY01000002">
    <property type="protein sequence ID" value="PHO19181.1"/>
    <property type="molecule type" value="Genomic_DNA"/>
</dbReference>
<protein>
    <submittedName>
        <fullName evidence="2">Transcriptional regulator, AraC family</fullName>
    </submittedName>
</protein>
<name>A0A2G1DL33_9BACT</name>
<evidence type="ECO:0000313" key="3">
    <source>
        <dbReference type="EMBL" id="PHO19181.1"/>
    </source>
</evidence>